<dbReference type="Gene3D" id="1.20.1330.10">
    <property type="entry name" value="f41 fragment of flagellin, N-terminal domain"/>
    <property type="match status" value="1"/>
</dbReference>
<dbReference type="AlphaFoldDB" id="A0A1I2YN79"/>
<accession>A0A1I2YN79</accession>
<name>A0A1I2YN79_9RHOB</name>
<reference evidence="1 2" key="1">
    <citation type="submission" date="2016-10" db="EMBL/GenBank/DDBJ databases">
        <authorList>
            <person name="de Groot N.N."/>
        </authorList>
    </citation>
    <scope>NUCLEOTIDE SEQUENCE [LARGE SCALE GENOMIC DNA]</scope>
    <source>
        <strain evidence="1 2">DSM 8537</strain>
    </source>
</reference>
<sequence length="338" mass="35523">MTSFNSIGDLSRSFQLRLGQSSLKSKLDRLTQEMMTGVKSDVPKALGGDLTKISHIEARLTMLSTFQLNISEAQAQFQGMQTALDSMRKTVDDLGPSLLTQAGSAGEDGLRAQLDGISQSFRSMFDTLNSGVAGRYVFAGSRSDTAPLGSFDDMVTALGVAVAGAGTATDIAARIDAWFDAPAGSGGFADTTFQGDDTGSTQLSVAPDRQVSLSLTANSPAMRDTLKGMAIMAYAADAGTGLDGTTLRNLFTEAGARLIKGSTGLIRAQTDLGQRQAVVAQAQSRNAAEVTALSVARSNLINADSYETVTALEETEANIKSLYALTSRLSRLNLTDYL</sequence>
<dbReference type="STRING" id="34004.SAMN04488021_10541"/>
<keyword evidence="1" id="KW-0282">Flagellum</keyword>
<keyword evidence="1" id="KW-0966">Cell projection</keyword>
<protein>
    <submittedName>
        <fullName evidence="1">Flagellar hook-associated protein 3 FlgL</fullName>
    </submittedName>
</protein>
<proteinExistence type="predicted"/>
<dbReference type="OrthoDB" id="7312911at2"/>
<evidence type="ECO:0000313" key="1">
    <source>
        <dbReference type="EMBL" id="SFH27114.1"/>
    </source>
</evidence>
<evidence type="ECO:0000313" key="2">
    <source>
        <dbReference type="Proteomes" id="UP000183635"/>
    </source>
</evidence>
<dbReference type="EMBL" id="FOPU01000005">
    <property type="protein sequence ID" value="SFH27114.1"/>
    <property type="molecule type" value="Genomic_DNA"/>
</dbReference>
<dbReference type="SUPFAM" id="SSF64518">
    <property type="entry name" value="Phase 1 flagellin"/>
    <property type="match status" value="1"/>
</dbReference>
<keyword evidence="2" id="KW-1185">Reference proteome</keyword>
<organism evidence="1 2">
    <name type="scientific">Paracoccus aminovorans</name>
    <dbReference type="NCBI Taxonomy" id="34004"/>
    <lineage>
        <taxon>Bacteria</taxon>
        <taxon>Pseudomonadati</taxon>
        <taxon>Pseudomonadota</taxon>
        <taxon>Alphaproteobacteria</taxon>
        <taxon>Rhodobacterales</taxon>
        <taxon>Paracoccaceae</taxon>
        <taxon>Paracoccus</taxon>
    </lineage>
</organism>
<dbReference type="Proteomes" id="UP000183635">
    <property type="component" value="Unassembled WGS sequence"/>
</dbReference>
<gene>
    <name evidence="1" type="ORF">SAMN04488021_10541</name>
</gene>
<dbReference type="RefSeq" id="WP_074966428.1">
    <property type="nucleotide sequence ID" value="NZ_CBCRYP010000017.1"/>
</dbReference>
<keyword evidence="1" id="KW-0969">Cilium</keyword>